<feature type="transmembrane region" description="Helical" evidence="8">
    <location>
        <begin position="76"/>
        <end position="96"/>
    </location>
</feature>
<keyword evidence="6 8" id="KW-1133">Transmembrane helix</keyword>
<accession>E6U7E2</accession>
<dbReference type="Proteomes" id="UP000001551">
    <property type="component" value="Chromosome"/>
</dbReference>
<evidence type="ECO:0000256" key="7">
    <source>
        <dbReference type="ARBA" id="ARBA00023136"/>
    </source>
</evidence>
<reference evidence="9 10" key="1">
    <citation type="submission" date="2010-12" db="EMBL/GenBank/DDBJ databases">
        <title>Complete sequence of Ethanoligenens harbinense YUAN-3.</title>
        <authorList>
            <person name="Lucas S."/>
            <person name="Copeland A."/>
            <person name="Lapidus A."/>
            <person name="Cheng J.-F."/>
            <person name="Bruce D."/>
            <person name="Goodwin L."/>
            <person name="Pitluck S."/>
            <person name="Chertkov O."/>
            <person name="Misra M."/>
            <person name="Detter J.C."/>
            <person name="Han C."/>
            <person name="Tapia R."/>
            <person name="Land M."/>
            <person name="Hauser L."/>
            <person name="Jeffries C."/>
            <person name="Kyrpides N."/>
            <person name="Ivanova N."/>
            <person name="Mikhailova N."/>
            <person name="Wang A."/>
            <person name="Mouttaki H."/>
            <person name="He Z."/>
            <person name="Zhou J."/>
            <person name="Hemme C.L."/>
            <person name="Woyke T."/>
        </authorList>
    </citation>
    <scope>NUCLEOTIDE SEQUENCE [LARGE SCALE GENOMIC DNA]</scope>
    <source>
        <strain evidence="10">DSM 18485 / JCM 12961 / CGMCC 1.5033 / YUAN-3</strain>
    </source>
</reference>
<keyword evidence="5" id="KW-0133">Cell shape</keyword>
<evidence type="ECO:0000256" key="5">
    <source>
        <dbReference type="ARBA" id="ARBA00022960"/>
    </source>
</evidence>
<evidence type="ECO:0000256" key="6">
    <source>
        <dbReference type="ARBA" id="ARBA00022989"/>
    </source>
</evidence>
<protein>
    <submittedName>
        <fullName evidence="9">Rod shape-determining protein MreD</fullName>
    </submittedName>
</protein>
<evidence type="ECO:0000313" key="9">
    <source>
        <dbReference type="EMBL" id="ADU25877.1"/>
    </source>
</evidence>
<evidence type="ECO:0000256" key="4">
    <source>
        <dbReference type="ARBA" id="ARBA00022692"/>
    </source>
</evidence>
<dbReference type="eggNOG" id="ENOG5033DQA">
    <property type="taxonomic scope" value="Bacteria"/>
</dbReference>
<feature type="transmembrane region" description="Helical" evidence="8">
    <location>
        <begin position="138"/>
        <end position="161"/>
    </location>
</feature>
<keyword evidence="10" id="KW-1185">Reference proteome</keyword>
<dbReference type="GO" id="GO:0005886">
    <property type="term" value="C:plasma membrane"/>
    <property type="evidence" value="ECO:0007669"/>
    <property type="project" value="UniProtKB-SubCell"/>
</dbReference>
<evidence type="ECO:0000256" key="2">
    <source>
        <dbReference type="ARBA" id="ARBA00007776"/>
    </source>
</evidence>
<dbReference type="EMBL" id="CP002400">
    <property type="protein sequence ID" value="ADU25877.1"/>
    <property type="molecule type" value="Genomic_DNA"/>
</dbReference>
<evidence type="ECO:0000256" key="1">
    <source>
        <dbReference type="ARBA" id="ARBA00004651"/>
    </source>
</evidence>
<dbReference type="NCBIfam" id="TIGR03426">
    <property type="entry name" value="shape_MreD"/>
    <property type="match status" value="1"/>
</dbReference>
<dbReference type="KEGG" id="eha:Ethha_0291"/>
<evidence type="ECO:0000313" key="10">
    <source>
        <dbReference type="Proteomes" id="UP000001551"/>
    </source>
</evidence>
<dbReference type="Pfam" id="PF04093">
    <property type="entry name" value="MreD"/>
    <property type="match status" value="1"/>
</dbReference>
<sequence>MHIFYRKNTWKWLAYALTLLVVDTLQNTPHLFPVISNARPVLLLPFVIAVASIESAGAGGAFGAAAGLFWDLSGGAPFGFHGVFLMMVGIFTGLLVREVFHASPLSALLFGLCFTFLMELISWFFLDYMTGGQDFVYSFFQIILPTTFYSFAFVVPFYFWVKHLHLRLTE</sequence>
<keyword evidence="3" id="KW-1003">Cell membrane</keyword>
<organism evidence="9 10">
    <name type="scientific">Ethanoligenens harbinense (strain DSM 18485 / JCM 12961 / CGMCC 1.5033 / YUAN-3)</name>
    <dbReference type="NCBI Taxonomy" id="663278"/>
    <lineage>
        <taxon>Bacteria</taxon>
        <taxon>Bacillati</taxon>
        <taxon>Bacillota</taxon>
        <taxon>Clostridia</taxon>
        <taxon>Eubacteriales</taxon>
        <taxon>Oscillospiraceae</taxon>
        <taxon>Ethanoligenens</taxon>
    </lineage>
</organism>
<keyword evidence="4 8" id="KW-0812">Transmembrane</keyword>
<dbReference type="AlphaFoldDB" id="E6U7E2"/>
<dbReference type="InterPro" id="IPR007227">
    <property type="entry name" value="Cell_shape_determining_MreD"/>
</dbReference>
<feature type="transmembrane region" description="Helical" evidence="8">
    <location>
        <begin position="108"/>
        <end position="126"/>
    </location>
</feature>
<keyword evidence="7 8" id="KW-0472">Membrane</keyword>
<dbReference type="STRING" id="663278.Ethha_0291"/>
<evidence type="ECO:0000256" key="3">
    <source>
        <dbReference type="ARBA" id="ARBA00022475"/>
    </source>
</evidence>
<comment type="subcellular location">
    <subcellularLocation>
        <location evidence="1">Cell membrane</location>
        <topology evidence="1">Multi-pass membrane protein</topology>
    </subcellularLocation>
</comment>
<proteinExistence type="inferred from homology"/>
<dbReference type="HOGENOM" id="CLU_120965_1_0_9"/>
<dbReference type="GO" id="GO:0008360">
    <property type="term" value="P:regulation of cell shape"/>
    <property type="evidence" value="ECO:0007669"/>
    <property type="project" value="UniProtKB-KW"/>
</dbReference>
<gene>
    <name evidence="9" type="ordered locus">Ethha_0291</name>
</gene>
<evidence type="ECO:0000256" key="8">
    <source>
        <dbReference type="SAM" id="Phobius"/>
    </source>
</evidence>
<name>E6U7E2_ETHHY</name>
<dbReference type="RefSeq" id="WP_013484258.1">
    <property type="nucleotide sequence ID" value="NC_014828.1"/>
</dbReference>
<feature type="transmembrane region" description="Helical" evidence="8">
    <location>
        <begin position="41"/>
        <end position="70"/>
    </location>
</feature>
<comment type="similarity">
    <text evidence="2">Belongs to the MreD family.</text>
</comment>